<dbReference type="InterPro" id="IPR000914">
    <property type="entry name" value="SBP_5_dom"/>
</dbReference>
<comment type="similarity">
    <text evidence="1">Belongs to the bacterial solute-binding protein 5 family.</text>
</comment>
<dbReference type="GO" id="GO:0042597">
    <property type="term" value="C:periplasmic space"/>
    <property type="evidence" value="ECO:0007669"/>
    <property type="project" value="UniProtKB-ARBA"/>
</dbReference>
<reference evidence="5 6" key="1">
    <citation type="journal article" date="2019" name="Nat. Microbiol.">
        <title>Mediterranean grassland soil C-N compound turnover is dependent on rainfall and depth, and is mediated by genomically divergent microorganisms.</title>
        <authorList>
            <person name="Diamond S."/>
            <person name="Andeer P.F."/>
            <person name="Li Z."/>
            <person name="Crits-Christoph A."/>
            <person name="Burstein D."/>
            <person name="Anantharaman K."/>
            <person name="Lane K.R."/>
            <person name="Thomas B.C."/>
            <person name="Pan C."/>
            <person name="Northen T.R."/>
            <person name="Banfield J.F."/>
        </authorList>
    </citation>
    <scope>NUCLEOTIDE SEQUENCE [LARGE SCALE GENOMIC DNA]</scope>
    <source>
        <strain evidence="5">NP_4</strain>
    </source>
</reference>
<dbReference type="PIRSF" id="PIRSF002741">
    <property type="entry name" value="MppA"/>
    <property type="match status" value="1"/>
</dbReference>
<gene>
    <name evidence="5" type="ORF">E6H01_01430</name>
</gene>
<dbReference type="GO" id="GO:1904680">
    <property type="term" value="F:peptide transmembrane transporter activity"/>
    <property type="evidence" value="ECO:0007669"/>
    <property type="project" value="TreeGrafter"/>
</dbReference>
<dbReference type="Gene3D" id="3.40.190.10">
    <property type="entry name" value="Periplasmic binding protein-like II"/>
    <property type="match status" value="1"/>
</dbReference>
<dbReference type="InterPro" id="IPR039424">
    <property type="entry name" value="SBP_5"/>
</dbReference>
<dbReference type="GO" id="GO:0015833">
    <property type="term" value="P:peptide transport"/>
    <property type="evidence" value="ECO:0007669"/>
    <property type="project" value="TreeGrafter"/>
</dbReference>
<accession>A0A537LEV9</accession>
<evidence type="ECO:0000256" key="1">
    <source>
        <dbReference type="ARBA" id="ARBA00005695"/>
    </source>
</evidence>
<name>A0A537LEV9_9BACT</name>
<dbReference type="AlphaFoldDB" id="A0A537LEV9"/>
<feature type="domain" description="Solute-binding protein family 5" evidence="4">
    <location>
        <begin position="95"/>
        <end position="485"/>
    </location>
</feature>
<dbReference type="GO" id="GO:0043190">
    <property type="term" value="C:ATP-binding cassette (ABC) transporter complex"/>
    <property type="evidence" value="ECO:0007669"/>
    <property type="project" value="InterPro"/>
</dbReference>
<dbReference type="PANTHER" id="PTHR30290">
    <property type="entry name" value="PERIPLASMIC BINDING COMPONENT OF ABC TRANSPORTER"/>
    <property type="match status" value="1"/>
</dbReference>
<protein>
    <submittedName>
        <fullName evidence="5">Peptide ABC transporter substrate-binding protein</fullName>
    </submittedName>
</protein>
<evidence type="ECO:0000313" key="5">
    <source>
        <dbReference type="EMBL" id="TMJ06554.1"/>
    </source>
</evidence>
<organism evidence="5 6">
    <name type="scientific">Candidatus Segetimicrobium genomatis</name>
    <dbReference type="NCBI Taxonomy" id="2569760"/>
    <lineage>
        <taxon>Bacteria</taxon>
        <taxon>Bacillati</taxon>
        <taxon>Candidatus Sysuimicrobiota</taxon>
        <taxon>Candidatus Sysuimicrobiia</taxon>
        <taxon>Candidatus Sysuimicrobiales</taxon>
        <taxon>Candidatus Segetimicrobiaceae</taxon>
        <taxon>Candidatus Segetimicrobium</taxon>
    </lineage>
</organism>
<evidence type="ECO:0000256" key="2">
    <source>
        <dbReference type="ARBA" id="ARBA00022448"/>
    </source>
</evidence>
<keyword evidence="3" id="KW-0732">Signal</keyword>
<dbReference type="EMBL" id="VBAL01000012">
    <property type="protein sequence ID" value="TMJ06554.1"/>
    <property type="molecule type" value="Genomic_DNA"/>
</dbReference>
<evidence type="ECO:0000313" key="6">
    <source>
        <dbReference type="Proteomes" id="UP000319353"/>
    </source>
</evidence>
<dbReference type="Gene3D" id="3.10.105.10">
    <property type="entry name" value="Dipeptide-binding Protein, Domain 3"/>
    <property type="match status" value="1"/>
</dbReference>
<dbReference type="Pfam" id="PF00496">
    <property type="entry name" value="SBP_bac_5"/>
    <property type="match status" value="1"/>
</dbReference>
<dbReference type="CDD" id="cd08513">
    <property type="entry name" value="PBP2_thermophilic_Hb8_like"/>
    <property type="match status" value="1"/>
</dbReference>
<dbReference type="SUPFAM" id="SSF53850">
    <property type="entry name" value="Periplasmic binding protein-like II"/>
    <property type="match status" value="1"/>
</dbReference>
<dbReference type="Proteomes" id="UP000319353">
    <property type="component" value="Unassembled WGS sequence"/>
</dbReference>
<dbReference type="InterPro" id="IPR030678">
    <property type="entry name" value="Peptide/Ni-bd"/>
</dbReference>
<comment type="caution">
    <text evidence="5">The sequence shown here is derived from an EMBL/GenBank/DDBJ whole genome shotgun (WGS) entry which is preliminary data.</text>
</comment>
<evidence type="ECO:0000259" key="4">
    <source>
        <dbReference type="Pfam" id="PF00496"/>
    </source>
</evidence>
<evidence type="ECO:0000256" key="3">
    <source>
        <dbReference type="ARBA" id="ARBA00022729"/>
    </source>
</evidence>
<dbReference type="PANTHER" id="PTHR30290:SF9">
    <property type="entry name" value="OLIGOPEPTIDE-BINDING PROTEIN APPA"/>
    <property type="match status" value="1"/>
</dbReference>
<sequence>MWGEGRVGTEFGGMTMNTAGVRRTLVAIGLAAALLASWPVPAFPQAKRGGVLTFALYQEPETLNPYIATQTASFEVNVFTIEGLLGVGPDGEYFPLLAKEVPSRQNGGVSGDGKTITYHFKDGLKWSDGQPVTCDDVRFTWQAIVDPKSGASGTTGYRDIETVDCPSPSTVVVRYKTFYAPFLSRFDAIMPRHAAGDPAEMPRWAYNRKPVGTGPFTMLEWVSGDHITFIPNRYYREAGKPYLSAVIIRITPSREVGKQLIKTGEIDVLWDLVESDVPELQPAAGVKISSAPSSFAERLVLNLADPTLDGPPLDQVEKNPHPILGDPRVREAIELGINKQEIIDKLLFGLATIGTNELHIGWARCATKPSEYDPARARQLLEQAGWKPGSDGIRVAQGARYAKDGTRLRLKLQTTTGNKLREQAEQLLIDYMKQIGLEFYIENVPSPVLFGSWASGAFRKHGHFDVVLYTTNPDVDPQSQVEGYFASWSSPTAANSGAGFNYARWGNKTADENINLAKNSPDINARKKAYCAVMGEIVKDRPHIYLYDRSSIHAYRDRMQGWVTNVWDRLGWNAEDWSLR</sequence>
<keyword evidence="2" id="KW-0813">Transport</keyword>
<proteinExistence type="inferred from homology"/>